<sequence>MAFIFIFLIVQAEF</sequence>
<reference evidence="1" key="1">
    <citation type="submission" date="2018-02" db="EMBL/GenBank/DDBJ databases">
        <title>Rhizophora mucronata_Transcriptome.</title>
        <authorList>
            <person name="Meera S.P."/>
            <person name="Sreeshan A."/>
            <person name="Augustine A."/>
        </authorList>
    </citation>
    <scope>NUCLEOTIDE SEQUENCE</scope>
    <source>
        <tissue evidence="1">Leaf</tissue>
    </source>
</reference>
<evidence type="ECO:0000313" key="1">
    <source>
        <dbReference type="EMBL" id="MBX06668.1"/>
    </source>
</evidence>
<organism evidence="1">
    <name type="scientific">Rhizophora mucronata</name>
    <name type="common">Asiatic mangrove</name>
    <dbReference type="NCBI Taxonomy" id="61149"/>
    <lineage>
        <taxon>Eukaryota</taxon>
        <taxon>Viridiplantae</taxon>
        <taxon>Streptophyta</taxon>
        <taxon>Embryophyta</taxon>
        <taxon>Tracheophyta</taxon>
        <taxon>Spermatophyta</taxon>
        <taxon>Magnoliopsida</taxon>
        <taxon>eudicotyledons</taxon>
        <taxon>Gunneridae</taxon>
        <taxon>Pentapetalae</taxon>
        <taxon>rosids</taxon>
        <taxon>fabids</taxon>
        <taxon>Malpighiales</taxon>
        <taxon>Rhizophoraceae</taxon>
        <taxon>Rhizophora</taxon>
    </lineage>
</organism>
<proteinExistence type="predicted"/>
<dbReference type="EMBL" id="GGEC01026184">
    <property type="protein sequence ID" value="MBX06668.1"/>
    <property type="molecule type" value="Transcribed_RNA"/>
</dbReference>
<protein>
    <submittedName>
        <fullName evidence="1">Uncharacterized protein</fullName>
    </submittedName>
</protein>
<name>A0A2P2KLU2_RHIMU</name>
<accession>A0A2P2KLU2</accession>